<reference evidence="2 3" key="1">
    <citation type="submission" date="2016-10" db="EMBL/GenBank/DDBJ databases">
        <authorList>
            <person name="de Groot N.N."/>
        </authorList>
    </citation>
    <scope>NUCLEOTIDE SEQUENCE [LARGE SCALE GENOMIC DNA]</scope>
    <source>
        <strain evidence="2 3">DSM 16981</strain>
    </source>
</reference>
<dbReference type="Proteomes" id="UP000199309">
    <property type="component" value="Unassembled WGS sequence"/>
</dbReference>
<name>A0A1G9SV88_9FIRM</name>
<evidence type="ECO:0000259" key="1">
    <source>
        <dbReference type="SMART" id="SM01043"/>
    </source>
</evidence>
<dbReference type="InterPro" id="IPR051677">
    <property type="entry name" value="AfsR-DnrI-RedD_regulator"/>
</dbReference>
<dbReference type="EMBL" id="FNHQ01000006">
    <property type="protein sequence ID" value="SDM39352.1"/>
    <property type="molecule type" value="Genomic_DNA"/>
</dbReference>
<keyword evidence="3" id="KW-1185">Reference proteome</keyword>
<dbReference type="SMART" id="SM01043">
    <property type="entry name" value="BTAD"/>
    <property type="match status" value="1"/>
</dbReference>
<dbReference type="SUPFAM" id="SSF48452">
    <property type="entry name" value="TPR-like"/>
    <property type="match status" value="3"/>
</dbReference>
<dbReference type="Pfam" id="PF03704">
    <property type="entry name" value="BTAD"/>
    <property type="match status" value="1"/>
</dbReference>
<accession>A0A1G9SV88</accession>
<dbReference type="AlphaFoldDB" id="A0A1G9SV88"/>
<dbReference type="PANTHER" id="PTHR35807">
    <property type="entry name" value="TRANSCRIPTIONAL REGULATOR REDD-RELATED"/>
    <property type="match status" value="1"/>
</dbReference>
<dbReference type="Pfam" id="PF25873">
    <property type="entry name" value="WHD_MalT"/>
    <property type="match status" value="1"/>
</dbReference>
<dbReference type="InterPro" id="IPR005158">
    <property type="entry name" value="BTAD"/>
</dbReference>
<dbReference type="InterPro" id="IPR011990">
    <property type="entry name" value="TPR-like_helical_dom_sf"/>
</dbReference>
<gene>
    <name evidence="2" type="ORF">SAMN05660299_00789</name>
</gene>
<proteinExistence type="predicted"/>
<dbReference type="Gene3D" id="1.25.40.10">
    <property type="entry name" value="Tetratricopeptide repeat domain"/>
    <property type="match status" value="3"/>
</dbReference>
<evidence type="ECO:0000313" key="3">
    <source>
        <dbReference type="Proteomes" id="UP000199309"/>
    </source>
</evidence>
<dbReference type="RefSeq" id="WP_091648343.1">
    <property type="nucleotide sequence ID" value="NZ_FNHQ01000006.1"/>
</dbReference>
<feature type="domain" description="Bacterial transcriptional activator" evidence="1">
    <location>
        <begin position="919"/>
        <end position="1063"/>
    </location>
</feature>
<dbReference type="PANTHER" id="PTHR35807:SF2">
    <property type="entry name" value="TRANSCRIPTIONAL ACTIVATOR DOMAIN"/>
    <property type="match status" value="1"/>
</dbReference>
<dbReference type="InterPro" id="IPR059106">
    <property type="entry name" value="WHD_MalT"/>
</dbReference>
<protein>
    <submittedName>
        <fullName evidence="2">Transcriptional activator domain-containing protein</fullName>
    </submittedName>
</protein>
<dbReference type="InterPro" id="IPR036388">
    <property type="entry name" value="WH-like_DNA-bd_sf"/>
</dbReference>
<sequence length="1065" mass="124822">MRDILVSKITVPTLDDKVIPRRKLYSKLSKILQYPVTVLTAGAGYGKTTTLVQYLSEKQQRLPLGWYNLGPEDSSLYFFSIYLAAAMDSLFPGIKSWYCAHVEQEDDLSWNILFFSLMLGIEKFDTLEAEGYVVIDDWQSVQKDSDICTFFDRFLASIPAHIHVIILSREYVNLPQIERLRMKGSVLDFFPTDFLFTSDEIEEFLHLVTSSSLEKQEINMIWEQTEGWIIVVKLLANQFKENPGHLMVDASSHIGMEHFFEYLSHDVFSRQAPEIQNFLMMTSLVENFDLAYCREIVCRDAPVDAIDLLESVIKTGLFISRIGNRVYRYHSLFKEFLRLEAAVRFQNIKIIYKNIGEFYYKQNSSESALHFYILAEQWQKASEILAQVCRYWVNSGRQKVFGDYLFKLPHKYQQNPCIYLALGDWARFSSSYGKAVYWYKQAEKQFKDKHDFLGWSQSCHGLGEVYLDIIQPNQAQKYLRQAYKLLGSRQEDEKGELLYLMSENAINHGQSRRAERYLRLRHHVVPFNRVDKNNLQARILLRTGQIQKVITLLERKLKSEDIDRTPCSFRESSLILSLCYSYMGDSERALKYARSSIIFADKIQSPFIAVIGYVRTGHALLLDYRHTREICRQAYEKAQIMADELGIERGKTEIYEGRCLMEALDGNWTEAEQIGLQAIAISEKGHDAWFTAMMYHTLGMSAALCRHYNEGEAYSCKALALFEKCGDYFGQSACYWQLTYQYYHLKEQKKFCNSYEQLLYYCKKYHVSFLLEQKTFLGDVTGFTIVPFREYYEFLQQDSLQSCHRLKQEYFPTLYIKTFGGFKILCQGQEISSQKWHRKAAKQLLFLLIAMREAPVDKEKLMLFLWPDVEKKVALGNFKVVLNQLIKILEPDRKPRTESKFIVKKDTSLQLVINAACLTDVEQFERAVMEADTWLRRDKEQSKQLFLRALALYEGEYLAGEYLDDVSLRERDRLQLMAIKSAEKLSSLYVQQKEYEQAFSWAERILKIDNCWERAYQLKMQCYGEQHNKSLLERVYRQCVITLRSELAIEPSEETNHIYQTYKSY</sequence>
<organism evidence="2 3">
    <name type="scientific">Megasphaera paucivorans</name>
    <dbReference type="NCBI Taxonomy" id="349095"/>
    <lineage>
        <taxon>Bacteria</taxon>
        <taxon>Bacillati</taxon>
        <taxon>Bacillota</taxon>
        <taxon>Negativicutes</taxon>
        <taxon>Veillonellales</taxon>
        <taxon>Veillonellaceae</taxon>
        <taxon>Megasphaera</taxon>
    </lineage>
</organism>
<dbReference type="SUPFAM" id="SSF52540">
    <property type="entry name" value="P-loop containing nucleoside triphosphate hydrolases"/>
    <property type="match status" value="1"/>
</dbReference>
<dbReference type="OrthoDB" id="9789465at2"/>
<evidence type="ECO:0000313" key="2">
    <source>
        <dbReference type="EMBL" id="SDM39352.1"/>
    </source>
</evidence>
<dbReference type="Gene3D" id="1.10.10.10">
    <property type="entry name" value="Winged helix-like DNA-binding domain superfamily/Winged helix DNA-binding domain"/>
    <property type="match status" value="1"/>
</dbReference>
<dbReference type="InterPro" id="IPR027417">
    <property type="entry name" value="P-loop_NTPase"/>
</dbReference>
<dbReference type="STRING" id="349095.SAMN05660299_00789"/>